<keyword evidence="2" id="KW-0808">Transferase</keyword>
<dbReference type="STRING" id="68775.A0A5C3MC04"/>
<evidence type="ECO:0000256" key="1">
    <source>
        <dbReference type="ARBA" id="ARBA00011902"/>
    </source>
</evidence>
<evidence type="ECO:0000256" key="5">
    <source>
        <dbReference type="SAM" id="MobiDB-lite"/>
    </source>
</evidence>
<dbReference type="Proteomes" id="UP000308652">
    <property type="component" value="Unassembled WGS sequence"/>
</dbReference>
<feature type="signal peptide" evidence="7">
    <location>
        <begin position="1"/>
        <end position="18"/>
    </location>
</feature>
<organism evidence="8 9">
    <name type="scientific">Crucibulum laeve</name>
    <dbReference type="NCBI Taxonomy" id="68775"/>
    <lineage>
        <taxon>Eukaryota</taxon>
        <taxon>Fungi</taxon>
        <taxon>Dikarya</taxon>
        <taxon>Basidiomycota</taxon>
        <taxon>Agaricomycotina</taxon>
        <taxon>Agaricomycetes</taxon>
        <taxon>Agaricomycetidae</taxon>
        <taxon>Agaricales</taxon>
        <taxon>Agaricineae</taxon>
        <taxon>Nidulariaceae</taxon>
        <taxon>Crucibulum</taxon>
    </lineage>
</organism>
<dbReference type="Gene3D" id="6.10.250.2930">
    <property type="match status" value="1"/>
</dbReference>
<evidence type="ECO:0000256" key="4">
    <source>
        <dbReference type="ARBA" id="ARBA00023137"/>
    </source>
</evidence>
<keyword evidence="9" id="KW-1185">Reference proteome</keyword>
<evidence type="ECO:0000256" key="6">
    <source>
        <dbReference type="SAM" id="Phobius"/>
    </source>
</evidence>
<feature type="transmembrane region" description="Helical" evidence="6">
    <location>
        <begin position="198"/>
        <end position="222"/>
    </location>
</feature>
<dbReference type="GO" id="GO:0004714">
    <property type="term" value="F:transmembrane receptor protein tyrosine kinase activity"/>
    <property type="evidence" value="ECO:0007669"/>
    <property type="project" value="UniProtKB-EC"/>
</dbReference>
<evidence type="ECO:0000313" key="8">
    <source>
        <dbReference type="EMBL" id="TFK42437.1"/>
    </source>
</evidence>
<keyword evidence="3" id="KW-0418">Kinase</keyword>
<feature type="chain" id="PRO_5022995230" description="receptor protein-tyrosine kinase" evidence="7">
    <location>
        <begin position="19"/>
        <end position="317"/>
    </location>
</feature>
<keyword evidence="7" id="KW-0732">Signal</keyword>
<accession>A0A5C3MC04</accession>
<dbReference type="AlphaFoldDB" id="A0A5C3MC04"/>
<feature type="region of interest" description="Disordered" evidence="5">
    <location>
        <begin position="237"/>
        <end position="261"/>
    </location>
</feature>
<feature type="compositionally biased region" description="Basic and acidic residues" evidence="5">
    <location>
        <begin position="247"/>
        <end position="258"/>
    </location>
</feature>
<keyword evidence="4" id="KW-0829">Tyrosine-protein kinase</keyword>
<feature type="compositionally biased region" description="Polar residues" evidence="5">
    <location>
        <begin position="172"/>
        <end position="193"/>
    </location>
</feature>
<feature type="region of interest" description="Disordered" evidence="5">
    <location>
        <begin position="297"/>
        <end position="317"/>
    </location>
</feature>
<protein>
    <recommendedName>
        <fullName evidence="1">receptor protein-tyrosine kinase</fullName>
        <ecNumber evidence="1">2.7.10.1</ecNumber>
    </recommendedName>
</protein>
<reference evidence="8 9" key="1">
    <citation type="journal article" date="2019" name="Nat. Ecol. Evol.">
        <title>Megaphylogeny resolves global patterns of mushroom evolution.</title>
        <authorList>
            <person name="Varga T."/>
            <person name="Krizsan K."/>
            <person name="Foldi C."/>
            <person name="Dima B."/>
            <person name="Sanchez-Garcia M."/>
            <person name="Sanchez-Ramirez S."/>
            <person name="Szollosi G.J."/>
            <person name="Szarkandi J.G."/>
            <person name="Papp V."/>
            <person name="Albert L."/>
            <person name="Andreopoulos W."/>
            <person name="Angelini C."/>
            <person name="Antonin V."/>
            <person name="Barry K.W."/>
            <person name="Bougher N.L."/>
            <person name="Buchanan P."/>
            <person name="Buyck B."/>
            <person name="Bense V."/>
            <person name="Catcheside P."/>
            <person name="Chovatia M."/>
            <person name="Cooper J."/>
            <person name="Damon W."/>
            <person name="Desjardin D."/>
            <person name="Finy P."/>
            <person name="Geml J."/>
            <person name="Haridas S."/>
            <person name="Hughes K."/>
            <person name="Justo A."/>
            <person name="Karasinski D."/>
            <person name="Kautmanova I."/>
            <person name="Kiss B."/>
            <person name="Kocsube S."/>
            <person name="Kotiranta H."/>
            <person name="LaButti K.M."/>
            <person name="Lechner B.E."/>
            <person name="Liimatainen K."/>
            <person name="Lipzen A."/>
            <person name="Lukacs Z."/>
            <person name="Mihaltcheva S."/>
            <person name="Morgado L.N."/>
            <person name="Niskanen T."/>
            <person name="Noordeloos M.E."/>
            <person name="Ohm R.A."/>
            <person name="Ortiz-Santana B."/>
            <person name="Ovrebo C."/>
            <person name="Racz N."/>
            <person name="Riley R."/>
            <person name="Savchenko A."/>
            <person name="Shiryaev A."/>
            <person name="Soop K."/>
            <person name="Spirin V."/>
            <person name="Szebenyi C."/>
            <person name="Tomsovsky M."/>
            <person name="Tulloss R.E."/>
            <person name="Uehling J."/>
            <person name="Grigoriev I.V."/>
            <person name="Vagvolgyi C."/>
            <person name="Papp T."/>
            <person name="Martin F.M."/>
            <person name="Miettinen O."/>
            <person name="Hibbett D.S."/>
            <person name="Nagy L.G."/>
        </authorList>
    </citation>
    <scope>NUCLEOTIDE SEQUENCE [LARGE SCALE GENOMIC DNA]</scope>
    <source>
        <strain evidence="8 9">CBS 166.37</strain>
    </source>
</reference>
<evidence type="ECO:0000313" key="9">
    <source>
        <dbReference type="Proteomes" id="UP000308652"/>
    </source>
</evidence>
<dbReference type="EC" id="2.7.10.1" evidence="1"/>
<evidence type="ECO:0000256" key="3">
    <source>
        <dbReference type="ARBA" id="ARBA00022777"/>
    </source>
</evidence>
<keyword evidence="6" id="KW-1133">Transmembrane helix</keyword>
<feature type="compositionally biased region" description="Low complexity" evidence="5">
    <location>
        <begin position="156"/>
        <end position="171"/>
    </location>
</feature>
<gene>
    <name evidence="8" type="ORF">BDQ12DRAFT_274686</name>
</gene>
<feature type="compositionally biased region" description="Polar residues" evidence="5">
    <location>
        <begin position="297"/>
        <end position="306"/>
    </location>
</feature>
<keyword evidence="6" id="KW-0472">Membrane</keyword>
<dbReference type="EMBL" id="ML213592">
    <property type="protein sequence ID" value="TFK42437.1"/>
    <property type="molecule type" value="Genomic_DNA"/>
</dbReference>
<evidence type="ECO:0000256" key="2">
    <source>
        <dbReference type="ARBA" id="ARBA00022679"/>
    </source>
</evidence>
<keyword evidence="6" id="KW-0812">Transmembrane</keyword>
<dbReference type="InterPro" id="IPR044912">
    <property type="entry name" value="Egfr_JX_dom"/>
</dbReference>
<dbReference type="OrthoDB" id="2576311at2759"/>
<feature type="region of interest" description="Disordered" evidence="5">
    <location>
        <begin position="149"/>
        <end position="193"/>
    </location>
</feature>
<name>A0A5C3MC04_9AGAR</name>
<proteinExistence type="predicted"/>
<evidence type="ECO:0000256" key="7">
    <source>
        <dbReference type="SAM" id="SignalP"/>
    </source>
</evidence>
<sequence>MTITSTAFFLGLAIQVLAQSTEVTQCISEYQWSINSLNQNPCMVAAYLETQCTPQQPYDVPILPAGNHYTAPNFTAATPCLCSSVTYQLISACAGCQGRNFLNWTSWSINCPVVKFLTYPMAIPPATEVATWAYLNVTQTNDTFDPTVARNNVGKPSTIPSNAPTTSSSNSLVASNPTASIASDGTDSTASKHSNAGAIAGGVVGGLAFLAIVGLLAFWLILRKRNSRNNRAIKLDLDESNPTTPEPMREQFTGHRDGPSPMNTIPTQYFDSETTFPMSPTSSAFYTTVPARRSMETVSQYGSQAQAPRGYTGAAEI</sequence>